<keyword evidence="5 14" id="KW-0347">Helicase</keyword>
<keyword evidence="7 14" id="KW-0067">ATP-binding</keyword>
<dbReference type="Gene3D" id="1.10.486.10">
    <property type="entry name" value="PCRA, domain 4"/>
    <property type="match status" value="1"/>
</dbReference>
<dbReference type="InterPro" id="IPR027417">
    <property type="entry name" value="P-loop_NTPase"/>
</dbReference>
<dbReference type="Gene3D" id="3.40.50.300">
    <property type="entry name" value="P-loop containing nucleotide triphosphate hydrolases"/>
    <property type="match status" value="4"/>
</dbReference>
<evidence type="ECO:0000256" key="9">
    <source>
        <dbReference type="ARBA" id="ARBA00023204"/>
    </source>
</evidence>
<dbReference type="GO" id="GO:0008854">
    <property type="term" value="F:exodeoxyribonuclease V activity"/>
    <property type="evidence" value="ECO:0007669"/>
    <property type="project" value="UniProtKB-EC"/>
</dbReference>
<dbReference type="Proteomes" id="UP001595803">
    <property type="component" value="Unassembled WGS sequence"/>
</dbReference>
<comment type="caution">
    <text evidence="17">The sequence shown here is derived from an EMBL/GenBank/DDBJ whole genome shotgun (WGS) entry which is preliminary data.</text>
</comment>
<evidence type="ECO:0000256" key="8">
    <source>
        <dbReference type="ARBA" id="ARBA00023125"/>
    </source>
</evidence>
<evidence type="ECO:0000259" key="16">
    <source>
        <dbReference type="PROSITE" id="PS51217"/>
    </source>
</evidence>
<evidence type="ECO:0000256" key="10">
    <source>
        <dbReference type="ARBA" id="ARBA00023235"/>
    </source>
</evidence>
<dbReference type="Pfam" id="PF13361">
    <property type="entry name" value="UvrD_C"/>
    <property type="match status" value="1"/>
</dbReference>
<dbReference type="InterPro" id="IPR038726">
    <property type="entry name" value="PDDEXK_AddAB-type"/>
</dbReference>
<dbReference type="PANTHER" id="PTHR11070">
    <property type="entry name" value="UVRD / RECB / PCRA DNA HELICASE FAMILY MEMBER"/>
    <property type="match status" value="1"/>
</dbReference>
<reference evidence="18" key="1">
    <citation type="journal article" date="2019" name="Int. J. Syst. Evol. Microbiol.">
        <title>The Global Catalogue of Microorganisms (GCM) 10K type strain sequencing project: providing services to taxonomists for standard genome sequencing and annotation.</title>
        <authorList>
            <consortium name="The Broad Institute Genomics Platform"/>
            <consortium name="The Broad Institute Genome Sequencing Center for Infectious Disease"/>
            <person name="Wu L."/>
            <person name="Ma J."/>
        </authorList>
    </citation>
    <scope>NUCLEOTIDE SEQUENCE [LARGE SCALE GENOMIC DNA]</scope>
    <source>
        <strain evidence="18">CCTCC AB 2017081</strain>
    </source>
</reference>
<dbReference type="InterPro" id="IPR011335">
    <property type="entry name" value="Restrct_endonuc-II-like"/>
</dbReference>
<evidence type="ECO:0000256" key="13">
    <source>
        <dbReference type="ARBA" id="ARBA00048988"/>
    </source>
</evidence>
<comment type="catalytic activity">
    <reaction evidence="11">
        <text>Couples ATP hydrolysis with the unwinding of duplex DNA by translocating in the 3'-5' direction.</text>
        <dbReference type="EC" id="5.6.2.4"/>
    </reaction>
</comment>
<dbReference type="SUPFAM" id="SSF52540">
    <property type="entry name" value="P-loop containing nucleoside triphosphate hydrolases"/>
    <property type="match status" value="1"/>
</dbReference>
<dbReference type="SUPFAM" id="SSF52980">
    <property type="entry name" value="Restriction endonuclease-like"/>
    <property type="match status" value="1"/>
</dbReference>
<dbReference type="Pfam" id="PF00580">
    <property type="entry name" value="UvrD-helicase"/>
    <property type="match status" value="1"/>
</dbReference>
<evidence type="ECO:0000256" key="3">
    <source>
        <dbReference type="ARBA" id="ARBA00022763"/>
    </source>
</evidence>
<evidence type="ECO:0000313" key="17">
    <source>
        <dbReference type="EMBL" id="MFC3833026.1"/>
    </source>
</evidence>
<dbReference type="PROSITE" id="PS51198">
    <property type="entry name" value="UVRD_HELICASE_ATP_BIND"/>
    <property type="match status" value="1"/>
</dbReference>
<keyword evidence="4 14" id="KW-0378">Hydrolase</keyword>
<organism evidence="17 18">
    <name type="scientific">Deinococcus rufus</name>
    <dbReference type="NCBI Taxonomy" id="2136097"/>
    <lineage>
        <taxon>Bacteria</taxon>
        <taxon>Thermotogati</taxon>
        <taxon>Deinococcota</taxon>
        <taxon>Deinococci</taxon>
        <taxon>Deinococcales</taxon>
        <taxon>Deinococcaceae</taxon>
        <taxon>Deinococcus</taxon>
    </lineage>
</organism>
<keyword evidence="6" id="KW-0269">Exonuclease</keyword>
<dbReference type="Pfam" id="PF12705">
    <property type="entry name" value="PDDEXK_1"/>
    <property type="match status" value="1"/>
</dbReference>
<keyword evidence="9" id="KW-0234">DNA repair</keyword>
<accession>A0ABV7ZA73</accession>
<evidence type="ECO:0000256" key="1">
    <source>
        <dbReference type="ARBA" id="ARBA00022722"/>
    </source>
</evidence>
<dbReference type="PANTHER" id="PTHR11070:SF2">
    <property type="entry name" value="ATP-DEPENDENT DNA HELICASE SRS2"/>
    <property type="match status" value="1"/>
</dbReference>
<dbReference type="CDD" id="cd17932">
    <property type="entry name" value="DEXQc_UvrD"/>
    <property type="match status" value="1"/>
</dbReference>
<evidence type="ECO:0000256" key="12">
    <source>
        <dbReference type="ARBA" id="ARBA00034808"/>
    </source>
</evidence>
<evidence type="ECO:0000256" key="7">
    <source>
        <dbReference type="ARBA" id="ARBA00022840"/>
    </source>
</evidence>
<feature type="domain" description="UvrD-like helicase C-terminal" evidence="16">
    <location>
        <begin position="322"/>
        <end position="602"/>
    </location>
</feature>
<dbReference type="Gene3D" id="3.90.320.10">
    <property type="match status" value="1"/>
</dbReference>
<evidence type="ECO:0000256" key="14">
    <source>
        <dbReference type="PROSITE-ProRule" id="PRU00560"/>
    </source>
</evidence>
<gene>
    <name evidence="17" type="ORF">ACFOSB_09175</name>
</gene>
<keyword evidence="1" id="KW-0540">Nuclease</keyword>
<comment type="catalytic activity">
    <reaction evidence="13">
        <text>ATP + H2O = ADP + phosphate + H(+)</text>
        <dbReference type="Rhea" id="RHEA:13065"/>
        <dbReference type="ChEBI" id="CHEBI:15377"/>
        <dbReference type="ChEBI" id="CHEBI:15378"/>
        <dbReference type="ChEBI" id="CHEBI:30616"/>
        <dbReference type="ChEBI" id="CHEBI:43474"/>
        <dbReference type="ChEBI" id="CHEBI:456216"/>
        <dbReference type="EC" id="5.6.2.4"/>
    </reaction>
</comment>
<dbReference type="InterPro" id="IPR000212">
    <property type="entry name" value="DNA_helicase_UvrD/REP"/>
</dbReference>
<dbReference type="RefSeq" id="WP_322474746.1">
    <property type="nucleotide sequence ID" value="NZ_JBHRZG010000009.1"/>
</dbReference>
<evidence type="ECO:0000256" key="6">
    <source>
        <dbReference type="ARBA" id="ARBA00022839"/>
    </source>
</evidence>
<evidence type="ECO:0000256" key="5">
    <source>
        <dbReference type="ARBA" id="ARBA00022806"/>
    </source>
</evidence>
<evidence type="ECO:0000256" key="4">
    <source>
        <dbReference type="ARBA" id="ARBA00022801"/>
    </source>
</evidence>
<evidence type="ECO:0000256" key="11">
    <source>
        <dbReference type="ARBA" id="ARBA00034617"/>
    </source>
</evidence>
<dbReference type="InterPro" id="IPR011604">
    <property type="entry name" value="PDDEXK-like_dom_sf"/>
</dbReference>
<dbReference type="InterPro" id="IPR014016">
    <property type="entry name" value="UvrD-like_ATP-bd"/>
</dbReference>
<keyword evidence="8" id="KW-0238">DNA-binding</keyword>
<dbReference type="EMBL" id="JBHRZG010000009">
    <property type="protein sequence ID" value="MFC3833026.1"/>
    <property type="molecule type" value="Genomic_DNA"/>
</dbReference>
<dbReference type="PROSITE" id="PS51217">
    <property type="entry name" value="UVRD_HELICASE_CTER"/>
    <property type="match status" value="1"/>
</dbReference>
<feature type="domain" description="UvrD-like helicase ATP-binding" evidence="15">
    <location>
        <begin position="3"/>
        <end position="310"/>
    </location>
</feature>
<keyword evidence="18" id="KW-1185">Reference proteome</keyword>
<sequence length="962" mass="101642">MTGAALTAAQRQVVDAPGHVLVSAGAGSGKTRVLVERLLTLLGSGVRPEAIVCVTFTDLAARELYHRVVDGAQLRSVADPATWAVILRDLPLMTIGTIHSLCAVIARTHPVLSGAGAAFEVLDDTAERLWRRAHLGAVLAALPPDVVTAVPGAWRGDALETLLDDPVRAAVALQRAEATAAADDPSVALGRLFIHVDAAFTALRSAQGVATFADLERFALRALTHDEVRAHAATRVAHVLVDEVQDTSAAQWEILRTLAGGHAVLTLVGDRRQSIYGFRGADPAVFTAAQDLVVARGGCVVDLDVSFRSDPALVQVWKHALPRLLAQDDSAPAQRPTTAGRRVNLPPGPRVEGHVVLGDTADREAALARGVTGALQAQLGRPVFDRVAGRVRGAGWADMTVLLRARTHLGVLEQALRDAGIPYAVHGGRDLYRRPEIQDCVSLLRALADPLDDAALLATLRGPYGGWSDAALLALADARPPGTALWTALQASTSPDVRPTAARLHAWRDAAGTLSASRVLLLADQESLAPAVHAALPDGERRAANLRRFHALLRTWAQDGKWSVPAVARHLGDLISVDAAAGEAPSAVTDAVQVMTVHAAKGLEFPVVAYLGLLLPRHAPPHHVRLDPELGLVVRGEGAGAARWTASTARADGQRRAEHGRLAYVALTRAADHVILGLAAGVGDVGPSAVRAAFPDAPWALYDAASVPPVRALPLVERGGRRVLAARPGPGASLPGHLPVTALAAYARCPQAFAWRHLDGYLPLAPLWSAESADAPVPVRGRDVGTAVHRALECGWTPAELRRRLPGLGDAELAEVRALLAALDDPAYDDLRSGTWAREVPLEAEFGRVVLHGIADAVDRARGLIVDYKTDRDMEPSAHRLQLAVYAAQLKATRAGLVYLRHGHVHWFGPDELAAGRQEVRRLVDRMVALDLAPTPSPAACGPCAYAGVCAHAEIQGAEGEA</sequence>
<keyword evidence="10" id="KW-0413">Isomerase</keyword>
<evidence type="ECO:0000259" key="15">
    <source>
        <dbReference type="PROSITE" id="PS51198"/>
    </source>
</evidence>
<protein>
    <recommendedName>
        <fullName evidence="12">DNA 3'-5' helicase</fullName>
        <ecNumber evidence="12">5.6.2.4</ecNumber>
    </recommendedName>
</protein>
<keyword evidence="2 14" id="KW-0547">Nucleotide-binding</keyword>
<evidence type="ECO:0000313" key="18">
    <source>
        <dbReference type="Proteomes" id="UP001595803"/>
    </source>
</evidence>
<dbReference type="InterPro" id="IPR014017">
    <property type="entry name" value="DNA_helicase_UvrD-like_C"/>
</dbReference>
<proteinExistence type="predicted"/>
<feature type="binding site" evidence="14">
    <location>
        <begin position="24"/>
        <end position="31"/>
    </location>
    <ligand>
        <name>ATP</name>
        <dbReference type="ChEBI" id="CHEBI:30616"/>
    </ligand>
</feature>
<dbReference type="EC" id="5.6.2.4" evidence="12"/>
<keyword evidence="3" id="KW-0227">DNA damage</keyword>
<evidence type="ECO:0000256" key="2">
    <source>
        <dbReference type="ARBA" id="ARBA00022741"/>
    </source>
</evidence>
<name>A0ABV7ZA73_9DEIO</name>